<dbReference type="Proteomes" id="UP000310406">
    <property type="component" value="Unassembled WGS sequence"/>
</dbReference>
<dbReference type="OrthoDB" id="1448121at2"/>
<sequence length="185" mass="20437">MKLVIKYMLLFLLMVSLGCASNPKPKYSEAELESLNTAVTQKSFEVDARWARPMPDPALTSIANAGLVPQGSTINRINITGTSSYLRVKNDSVMADLPYYGERQMGGTYNPIKGGVHFKGLAKDFSMEPTKKDSGVAVKFSVNEGPENYQVHIQLYPSGTSNISVVSSHRTPIWYDGTWTPDRLE</sequence>
<feature type="signal peptide" evidence="1">
    <location>
        <begin position="1"/>
        <end position="20"/>
    </location>
</feature>
<keyword evidence="1" id="KW-0732">Signal</keyword>
<evidence type="ECO:0000313" key="3">
    <source>
        <dbReference type="Proteomes" id="UP000310406"/>
    </source>
</evidence>
<organism evidence="2 3">
    <name type="scientific">Flagellimonas alvinocaridis</name>
    <dbReference type="NCBI Taxonomy" id="2530200"/>
    <lineage>
        <taxon>Bacteria</taxon>
        <taxon>Pseudomonadati</taxon>
        <taxon>Bacteroidota</taxon>
        <taxon>Flavobacteriia</taxon>
        <taxon>Flavobacteriales</taxon>
        <taxon>Flavobacteriaceae</taxon>
        <taxon>Flagellimonas</taxon>
    </lineage>
</organism>
<gene>
    <name evidence="2" type="ORF">EZV76_15670</name>
</gene>
<dbReference type="Pfam" id="PF14059">
    <property type="entry name" value="DUF4251"/>
    <property type="match status" value="1"/>
</dbReference>
<protein>
    <submittedName>
        <fullName evidence="2">DUF4251 domain-containing protein</fullName>
    </submittedName>
</protein>
<proteinExistence type="predicted"/>
<feature type="chain" id="PRO_5020353662" evidence="1">
    <location>
        <begin position="21"/>
        <end position="185"/>
    </location>
</feature>
<dbReference type="InterPro" id="IPR025347">
    <property type="entry name" value="DUF4251"/>
</dbReference>
<dbReference type="Gene3D" id="2.40.128.410">
    <property type="match status" value="1"/>
</dbReference>
<accession>A0A4S8RI23</accession>
<reference evidence="2 3" key="1">
    <citation type="submission" date="2019-03" db="EMBL/GenBank/DDBJ databases">
        <title>Muricauda SCR12 sp.nov, a marine bacterium isolated from Pacific Ocean:the Okinawa trough.</title>
        <authorList>
            <person name="Liu L."/>
        </authorList>
    </citation>
    <scope>NUCLEOTIDE SEQUENCE [LARGE SCALE GENOMIC DNA]</scope>
    <source>
        <strain evidence="2 3">SCR12</strain>
    </source>
</reference>
<keyword evidence="3" id="KW-1185">Reference proteome</keyword>
<evidence type="ECO:0000256" key="1">
    <source>
        <dbReference type="SAM" id="SignalP"/>
    </source>
</evidence>
<dbReference type="PROSITE" id="PS51257">
    <property type="entry name" value="PROKAR_LIPOPROTEIN"/>
    <property type="match status" value="1"/>
</dbReference>
<dbReference type="EMBL" id="SNTZ01000015">
    <property type="protein sequence ID" value="THV57201.1"/>
    <property type="molecule type" value="Genomic_DNA"/>
</dbReference>
<comment type="caution">
    <text evidence="2">The sequence shown here is derived from an EMBL/GenBank/DDBJ whole genome shotgun (WGS) entry which is preliminary data.</text>
</comment>
<dbReference type="RefSeq" id="WP_136567501.1">
    <property type="nucleotide sequence ID" value="NZ_SNTZ01000015.1"/>
</dbReference>
<evidence type="ECO:0000313" key="2">
    <source>
        <dbReference type="EMBL" id="THV57201.1"/>
    </source>
</evidence>
<name>A0A4S8RI23_9FLAO</name>
<dbReference type="AlphaFoldDB" id="A0A4S8RI23"/>